<comment type="catalytic activity">
    <reaction evidence="8 9 10">
        <text>2-[(2R,5Z)-2-carboxy-4-methylthiazol-5(2H)-ylidene]ethyl phosphate + 4-amino-2-methyl-5-(diphosphooxymethyl)pyrimidine + 2 H(+) = thiamine phosphate + CO2 + diphosphate</text>
        <dbReference type="Rhea" id="RHEA:47844"/>
        <dbReference type="ChEBI" id="CHEBI:15378"/>
        <dbReference type="ChEBI" id="CHEBI:16526"/>
        <dbReference type="ChEBI" id="CHEBI:33019"/>
        <dbReference type="ChEBI" id="CHEBI:37575"/>
        <dbReference type="ChEBI" id="CHEBI:57841"/>
        <dbReference type="ChEBI" id="CHEBI:62899"/>
        <dbReference type="EC" id="2.5.1.3"/>
    </reaction>
</comment>
<evidence type="ECO:0000256" key="9">
    <source>
        <dbReference type="HAMAP-Rule" id="MF_00097"/>
    </source>
</evidence>
<dbReference type="STRING" id="1765967.BW247_03000"/>
<feature type="binding site" evidence="9">
    <location>
        <begin position="137"/>
        <end position="139"/>
    </location>
    <ligand>
        <name>2-[(2R,5Z)-2-carboxy-4-methylthiazol-5(2H)-ylidene]ethyl phosphate</name>
        <dbReference type="ChEBI" id="CHEBI:62899"/>
    </ligand>
</feature>
<feature type="binding site" evidence="9">
    <location>
        <position position="167"/>
    </location>
    <ligand>
        <name>2-[(2R,5Z)-2-carboxy-4-methylthiazol-5(2H)-ylidene]ethyl phosphate</name>
        <dbReference type="ChEBI" id="CHEBI:62899"/>
    </ligand>
</feature>
<dbReference type="KEGG" id="afy:BW247_03000"/>
<dbReference type="OrthoDB" id="9789949at2"/>
<reference evidence="13 14" key="1">
    <citation type="submission" date="2017-01" db="EMBL/GenBank/DDBJ databases">
        <title>Draft sequence of Acidihalobacter ferrooxidans strain DSM 14175 (strain V8).</title>
        <authorList>
            <person name="Khaleque H.N."/>
            <person name="Ramsay J.P."/>
            <person name="Murphy R.J.T."/>
            <person name="Kaksonen A.H."/>
            <person name="Boxall N.J."/>
            <person name="Watkin E.L.J."/>
        </authorList>
    </citation>
    <scope>NUCLEOTIDE SEQUENCE [LARGE SCALE GENOMIC DNA]</scope>
    <source>
        <strain evidence="13 14">V8</strain>
    </source>
</reference>
<dbReference type="RefSeq" id="WP_076835645.1">
    <property type="nucleotide sequence ID" value="NZ_CP019434.1"/>
</dbReference>
<name>A0A1P8UEB3_9GAMM</name>
<keyword evidence="5 9" id="KW-0784">Thiamine biosynthesis</keyword>
<organism evidence="13 14">
    <name type="scientific">Acidihalobacter ferrooxydans</name>
    <dbReference type="NCBI Taxonomy" id="1765967"/>
    <lineage>
        <taxon>Bacteria</taxon>
        <taxon>Pseudomonadati</taxon>
        <taxon>Pseudomonadota</taxon>
        <taxon>Gammaproteobacteria</taxon>
        <taxon>Chromatiales</taxon>
        <taxon>Ectothiorhodospiraceae</taxon>
        <taxon>Acidihalobacter</taxon>
    </lineage>
</organism>
<evidence type="ECO:0000259" key="12">
    <source>
        <dbReference type="Pfam" id="PF02581"/>
    </source>
</evidence>
<dbReference type="SUPFAM" id="SSF51391">
    <property type="entry name" value="Thiamin phosphate synthase"/>
    <property type="match status" value="1"/>
</dbReference>
<dbReference type="UniPathway" id="UPA00060">
    <property type="reaction ID" value="UER00141"/>
</dbReference>
<dbReference type="EMBL" id="CP019434">
    <property type="protein sequence ID" value="APZ42187.1"/>
    <property type="molecule type" value="Genomic_DNA"/>
</dbReference>
<keyword evidence="3 9" id="KW-0479">Metal-binding</keyword>
<dbReference type="HAMAP" id="MF_00097">
    <property type="entry name" value="TMP_synthase"/>
    <property type="match status" value="1"/>
</dbReference>
<protein>
    <recommendedName>
        <fullName evidence="9">Thiamine-phosphate synthase</fullName>
        <shortName evidence="9">TP synthase</shortName>
        <shortName evidence="9">TPS</shortName>
        <ecNumber evidence="9">2.5.1.3</ecNumber>
    </recommendedName>
    <alternativeName>
        <fullName evidence="9">Thiamine-phosphate pyrophosphorylase</fullName>
        <shortName evidence="9">TMP pyrophosphorylase</shortName>
        <shortName evidence="9">TMP-PPase</shortName>
    </alternativeName>
</protein>
<evidence type="ECO:0000256" key="1">
    <source>
        <dbReference type="ARBA" id="ARBA00005165"/>
    </source>
</evidence>
<comment type="catalytic activity">
    <reaction evidence="7 9 10">
        <text>2-(2-carboxy-4-methylthiazol-5-yl)ethyl phosphate + 4-amino-2-methyl-5-(diphosphooxymethyl)pyrimidine + 2 H(+) = thiamine phosphate + CO2 + diphosphate</text>
        <dbReference type="Rhea" id="RHEA:47848"/>
        <dbReference type="ChEBI" id="CHEBI:15378"/>
        <dbReference type="ChEBI" id="CHEBI:16526"/>
        <dbReference type="ChEBI" id="CHEBI:33019"/>
        <dbReference type="ChEBI" id="CHEBI:37575"/>
        <dbReference type="ChEBI" id="CHEBI:57841"/>
        <dbReference type="ChEBI" id="CHEBI:62890"/>
        <dbReference type="EC" id="2.5.1.3"/>
    </reaction>
</comment>
<dbReference type="InterPro" id="IPR034291">
    <property type="entry name" value="TMP_synthase"/>
</dbReference>
<comment type="cofactor">
    <cofactor evidence="9">
        <name>Mg(2+)</name>
        <dbReference type="ChEBI" id="CHEBI:18420"/>
    </cofactor>
    <text evidence="9">Binds 1 Mg(2+) ion per subunit.</text>
</comment>
<dbReference type="GO" id="GO:0000287">
    <property type="term" value="F:magnesium ion binding"/>
    <property type="evidence" value="ECO:0007669"/>
    <property type="project" value="UniProtKB-UniRule"/>
</dbReference>
<dbReference type="EC" id="2.5.1.3" evidence="9"/>
<keyword evidence="4 9" id="KW-0460">Magnesium</keyword>
<evidence type="ECO:0000256" key="4">
    <source>
        <dbReference type="ARBA" id="ARBA00022842"/>
    </source>
</evidence>
<evidence type="ECO:0000256" key="8">
    <source>
        <dbReference type="ARBA" id="ARBA00047883"/>
    </source>
</evidence>
<dbReference type="NCBIfam" id="TIGR00693">
    <property type="entry name" value="thiE"/>
    <property type="match status" value="1"/>
</dbReference>
<keyword evidence="2 9" id="KW-0808">Transferase</keyword>
<dbReference type="CDD" id="cd00564">
    <property type="entry name" value="TMP_TenI"/>
    <property type="match status" value="1"/>
</dbReference>
<dbReference type="GO" id="GO:0004789">
    <property type="term" value="F:thiamine-phosphate diphosphorylase activity"/>
    <property type="evidence" value="ECO:0007669"/>
    <property type="project" value="UniProtKB-UniRule"/>
</dbReference>
<comment type="catalytic activity">
    <reaction evidence="6 9 10">
        <text>4-methyl-5-(2-phosphooxyethyl)-thiazole + 4-amino-2-methyl-5-(diphosphooxymethyl)pyrimidine + H(+) = thiamine phosphate + diphosphate</text>
        <dbReference type="Rhea" id="RHEA:22328"/>
        <dbReference type="ChEBI" id="CHEBI:15378"/>
        <dbReference type="ChEBI" id="CHEBI:33019"/>
        <dbReference type="ChEBI" id="CHEBI:37575"/>
        <dbReference type="ChEBI" id="CHEBI:57841"/>
        <dbReference type="ChEBI" id="CHEBI:58296"/>
        <dbReference type="EC" id="2.5.1.3"/>
    </reaction>
</comment>
<comment type="function">
    <text evidence="9">Condenses 4-methyl-5-(beta-hydroxyethyl)thiazole monophosphate (THZ-P) and 2-methyl-4-amino-5-hydroxymethyl pyrimidine pyrophosphate (HMP-PP) to form thiamine monophosphate (TMP).</text>
</comment>
<comment type="similarity">
    <text evidence="9 10">Belongs to the thiamine-phosphate synthase family.</text>
</comment>
<dbReference type="PANTHER" id="PTHR20857:SF15">
    <property type="entry name" value="THIAMINE-PHOSPHATE SYNTHASE"/>
    <property type="match status" value="1"/>
</dbReference>
<evidence type="ECO:0000256" key="2">
    <source>
        <dbReference type="ARBA" id="ARBA00022679"/>
    </source>
</evidence>
<comment type="pathway">
    <text evidence="1 9 11">Cofactor biosynthesis; thiamine diphosphate biosynthesis; thiamine phosphate from 4-amino-2-methyl-5-diphosphomethylpyrimidine and 4-methyl-5-(2-phosphoethyl)-thiazole: step 1/1.</text>
</comment>
<dbReference type="AlphaFoldDB" id="A0A1P8UEB3"/>
<dbReference type="GO" id="GO:0009228">
    <property type="term" value="P:thiamine biosynthetic process"/>
    <property type="evidence" value="ECO:0007669"/>
    <property type="project" value="UniProtKB-KW"/>
</dbReference>
<gene>
    <name evidence="9" type="primary">thiE</name>
    <name evidence="13" type="ORF">BW247_03000</name>
</gene>
<evidence type="ECO:0000313" key="14">
    <source>
        <dbReference type="Proteomes" id="UP000243807"/>
    </source>
</evidence>
<dbReference type="GO" id="GO:0009229">
    <property type="term" value="P:thiamine diphosphate biosynthetic process"/>
    <property type="evidence" value="ECO:0007669"/>
    <property type="project" value="UniProtKB-UniRule"/>
</dbReference>
<evidence type="ECO:0000256" key="5">
    <source>
        <dbReference type="ARBA" id="ARBA00022977"/>
    </source>
</evidence>
<sequence length="223" mass="22593">MSRPALRGLYAITDARLSPGDRLLDAVDAALRGGARWIQYRDKGTDAARRLAEARALVELCHAHGAGLIVNDDVELAAACGGDGVHIGAEDASLAQARARLGTDAVIGVSCYNRLELAMTAAAKGADYVAFGSVFSSPTKPHAVRADLALLRAARERLSLPICAIGGIDAGTAATVAATGVDLLAVISAVFAATDVAGAAAEIVEAIAQTIARTGAGQSPPVL</sequence>
<evidence type="ECO:0000256" key="10">
    <source>
        <dbReference type="RuleBase" id="RU003826"/>
    </source>
</evidence>
<dbReference type="InterPro" id="IPR036206">
    <property type="entry name" value="ThiamineP_synth_sf"/>
</dbReference>
<evidence type="ECO:0000256" key="3">
    <source>
        <dbReference type="ARBA" id="ARBA00022723"/>
    </source>
</evidence>
<feature type="domain" description="Thiamine phosphate synthase/TenI" evidence="12">
    <location>
        <begin position="9"/>
        <end position="190"/>
    </location>
</feature>
<evidence type="ECO:0000256" key="7">
    <source>
        <dbReference type="ARBA" id="ARBA00047851"/>
    </source>
</evidence>
<feature type="binding site" evidence="9">
    <location>
        <position position="140"/>
    </location>
    <ligand>
        <name>4-amino-2-methyl-5-(diphosphooxymethyl)pyrimidine</name>
        <dbReference type="ChEBI" id="CHEBI:57841"/>
    </ligand>
</feature>
<feature type="binding site" evidence="9">
    <location>
        <position position="91"/>
    </location>
    <ligand>
        <name>Mg(2+)</name>
        <dbReference type="ChEBI" id="CHEBI:18420"/>
    </ligand>
</feature>
<feature type="binding site" evidence="9">
    <location>
        <begin position="187"/>
        <end position="188"/>
    </location>
    <ligand>
        <name>2-[(2R,5Z)-2-carboxy-4-methylthiazol-5(2H)-ylidene]ethyl phosphate</name>
        <dbReference type="ChEBI" id="CHEBI:62899"/>
    </ligand>
</feature>
<dbReference type="GO" id="GO:0005737">
    <property type="term" value="C:cytoplasm"/>
    <property type="evidence" value="ECO:0007669"/>
    <property type="project" value="TreeGrafter"/>
</dbReference>
<dbReference type="InterPro" id="IPR013785">
    <property type="entry name" value="Aldolase_TIM"/>
</dbReference>
<feature type="binding site" evidence="9">
    <location>
        <position position="72"/>
    </location>
    <ligand>
        <name>Mg(2+)</name>
        <dbReference type="ChEBI" id="CHEBI:18420"/>
    </ligand>
</feature>
<feature type="binding site" evidence="9">
    <location>
        <position position="71"/>
    </location>
    <ligand>
        <name>4-amino-2-methyl-5-(diphosphooxymethyl)pyrimidine</name>
        <dbReference type="ChEBI" id="CHEBI:57841"/>
    </ligand>
</feature>
<evidence type="ECO:0000256" key="11">
    <source>
        <dbReference type="RuleBase" id="RU004253"/>
    </source>
</evidence>
<dbReference type="Gene3D" id="3.20.20.70">
    <property type="entry name" value="Aldolase class I"/>
    <property type="match status" value="1"/>
</dbReference>
<feature type="binding site" evidence="9">
    <location>
        <position position="110"/>
    </location>
    <ligand>
        <name>4-amino-2-methyl-5-(diphosphooxymethyl)pyrimidine</name>
        <dbReference type="ChEBI" id="CHEBI:57841"/>
    </ligand>
</feature>
<proteinExistence type="inferred from homology"/>
<evidence type="ECO:0000313" key="13">
    <source>
        <dbReference type="EMBL" id="APZ42187.1"/>
    </source>
</evidence>
<evidence type="ECO:0000256" key="6">
    <source>
        <dbReference type="ARBA" id="ARBA00047334"/>
    </source>
</evidence>
<dbReference type="Pfam" id="PF02581">
    <property type="entry name" value="TMP-TENI"/>
    <property type="match status" value="1"/>
</dbReference>
<dbReference type="InterPro" id="IPR022998">
    <property type="entry name" value="ThiamineP_synth_TenI"/>
</dbReference>
<keyword evidence="14" id="KW-1185">Reference proteome</keyword>
<accession>A0A1P8UEB3</accession>
<dbReference type="Proteomes" id="UP000243807">
    <property type="component" value="Chromosome"/>
</dbReference>
<dbReference type="PANTHER" id="PTHR20857">
    <property type="entry name" value="THIAMINE-PHOSPHATE PYROPHOSPHORYLASE"/>
    <property type="match status" value="1"/>
</dbReference>
<feature type="binding site" evidence="9">
    <location>
        <begin position="39"/>
        <end position="43"/>
    </location>
    <ligand>
        <name>4-amino-2-methyl-5-(diphosphooxymethyl)pyrimidine</name>
        <dbReference type="ChEBI" id="CHEBI:57841"/>
    </ligand>
</feature>